<evidence type="ECO:0000256" key="6">
    <source>
        <dbReference type="PROSITE-ProRule" id="PRU00182"/>
    </source>
</evidence>
<dbReference type="HOGENOM" id="CLU_145732_0_0_1"/>
<accession>A0A0D3KUU0</accession>
<dbReference type="GeneID" id="17284796"/>
<sequence>MCMLRSASCVSRLPTRARPHLHVLFPRKGAYQASMEVKKRILYATPHMGGNKLKKLARLHARKGTMDSFVADLESRLDRFIYRCNLVPSIFAARHVIGHKHILVNGFPTNRSSLLLKPMSIGGRTPLLTLDRLRVRKILLALLALAPGAGE</sequence>
<evidence type="ECO:0000313" key="9">
    <source>
        <dbReference type="Proteomes" id="UP000013827"/>
    </source>
</evidence>
<keyword evidence="3 6" id="KW-0694">RNA-binding</keyword>
<dbReference type="KEGG" id="ehx:EMIHUDRAFT_200016"/>
<evidence type="ECO:0000256" key="5">
    <source>
        <dbReference type="ARBA" id="ARBA00023274"/>
    </source>
</evidence>
<comment type="similarity">
    <text evidence="1">Belongs to the universal ribosomal protein uS4 family.</text>
</comment>
<dbReference type="SUPFAM" id="SSF55174">
    <property type="entry name" value="Alpha-L RNA-binding motif"/>
    <property type="match status" value="1"/>
</dbReference>
<protein>
    <recommendedName>
        <fullName evidence="7">RNA-binding S4 domain-containing protein</fullName>
    </recommendedName>
</protein>
<dbReference type="Gene3D" id="3.10.290.10">
    <property type="entry name" value="RNA-binding S4 domain"/>
    <property type="match status" value="1"/>
</dbReference>
<keyword evidence="2 6" id="KW-0699">rRNA-binding</keyword>
<dbReference type="PROSITE" id="PS50889">
    <property type="entry name" value="S4"/>
    <property type="match status" value="1"/>
</dbReference>
<organism evidence="8 9">
    <name type="scientific">Emiliania huxleyi (strain CCMP1516)</name>
    <dbReference type="NCBI Taxonomy" id="280463"/>
    <lineage>
        <taxon>Eukaryota</taxon>
        <taxon>Haptista</taxon>
        <taxon>Haptophyta</taxon>
        <taxon>Prymnesiophyceae</taxon>
        <taxon>Isochrysidales</taxon>
        <taxon>Noelaerhabdaceae</taxon>
        <taxon>Emiliania</taxon>
    </lineage>
</organism>
<keyword evidence="5" id="KW-0687">Ribonucleoprotein</keyword>
<dbReference type="PROSITE" id="PS00632">
    <property type="entry name" value="RIBOSOMAL_S4"/>
    <property type="match status" value="1"/>
</dbReference>
<dbReference type="InterPro" id="IPR018079">
    <property type="entry name" value="Ribosomal_uS4_CS"/>
</dbReference>
<dbReference type="PaxDb" id="2903-EOD39525"/>
<dbReference type="Pfam" id="PF01479">
    <property type="entry name" value="S4"/>
    <property type="match status" value="1"/>
</dbReference>
<dbReference type="GO" id="GO:1990904">
    <property type="term" value="C:ribonucleoprotein complex"/>
    <property type="evidence" value="ECO:0007669"/>
    <property type="project" value="UniProtKB-KW"/>
</dbReference>
<reference evidence="8" key="2">
    <citation type="submission" date="2024-10" db="UniProtKB">
        <authorList>
            <consortium name="EnsemblProtists"/>
        </authorList>
    </citation>
    <scope>IDENTIFICATION</scope>
</reference>
<dbReference type="GO" id="GO:0005840">
    <property type="term" value="C:ribosome"/>
    <property type="evidence" value="ECO:0007669"/>
    <property type="project" value="UniProtKB-KW"/>
</dbReference>
<evidence type="ECO:0000256" key="3">
    <source>
        <dbReference type="ARBA" id="ARBA00022884"/>
    </source>
</evidence>
<dbReference type="AlphaFoldDB" id="A0A0D3KUU0"/>
<dbReference type="InterPro" id="IPR002942">
    <property type="entry name" value="S4_RNA-bd"/>
</dbReference>
<dbReference type="RefSeq" id="XP_005791954.1">
    <property type="nucleotide sequence ID" value="XM_005791897.1"/>
</dbReference>
<dbReference type="EnsemblProtists" id="EOD39525">
    <property type="protein sequence ID" value="EOD39525"/>
    <property type="gene ID" value="EMIHUDRAFT_200016"/>
</dbReference>
<keyword evidence="4" id="KW-0689">Ribosomal protein</keyword>
<dbReference type="Proteomes" id="UP000013827">
    <property type="component" value="Unassembled WGS sequence"/>
</dbReference>
<evidence type="ECO:0000256" key="1">
    <source>
        <dbReference type="ARBA" id="ARBA00007465"/>
    </source>
</evidence>
<dbReference type="InterPro" id="IPR036986">
    <property type="entry name" value="S4_RNA-bd_sf"/>
</dbReference>
<name>A0A0D3KUU0_EMIH1</name>
<dbReference type="CDD" id="cd00165">
    <property type="entry name" value="S4"/>
    <property type="match status" value="1"/>
</dbReference>
<evidence type="ECO:0000256" key="2">
    <source>
        <dbReference type="ARBA" id="ARBA00022730"/>
    </source>
</evidence>
<reference evidence="9" key="1">
    <citation type="journal article" date="2013" name="Nature">
        <title>Pan genome of the phytoplankton Emiliania underpins its global distribution.</title>
        <authorList>
            <person name="Read B.A."/>
            <person name="Kegel J."/>
            <person name="Klute M.J."/>
            <person name="Kuo A."/>
            <person name="Lefebvre S.C."/>
            <person name="Maumus F."/>
            <person name="Mayer C."/>
            <person name="Miller J."/>
            <person name="Monier A."/>
            <person name="Salamov A."/>
            <person name="Young J."/>
            <person name="Aguilar M."/>
            <person name="Claverie J.M."/>
            <person name="Frickenhaus S."/>
            <person name="Gonzalez K."/>
            <person name="Herman E.K."/>
            <person name="Lin Y.C."/>
            <person name="Napier J."/>
            <person name="Ogata H."/>
            <person name="Sarno A.F."/>
            <person name="Shmutz J."/>
            <person name="Schroeder D."/>
            <person name="de Vargas C."/>
            <person name="Verret F."/>
            <person name="von Dassow P."/>
            <person name="Valentin K."/>
            <person name="Van de Peer Y."/>
            <person name="Wheeler G."/>
            <person name="Dacks J.B."/>
            <person name="Delwiche C.F."/>
            <person name="Dyhrman S.T."/>
            <person name="Glockner G."/>
            <person name="John U."/>
            <person name="Richards T."/>
            <person name="Worden A.Z."/>
            <person name="Zhang X."/>
            <person name="Grigoriev I.V."/>
            <person name="Allen A.E."/>
            <person name="Bidle K."/>
            <person name="Borodovsky M."/>
            <person name="Bowler C."/>
            <person name="Brownlee C."/>
            <person name="Cock J.M."/>
            <person name="Elias M."/>
            <person name="Gladyshev V.N."/>
            <person name="Groth M."/>
            <person name="Guda C."/>
            <person name="Hadaegh A."/>
            <person name="Iglesias-Rodriguez M.D."/>
            <person name="Jenkins J."/>
            <person name="Jones B.M."/>
            <person name="Lawson T."/>
            <person name="Leese F."/>
            <person name="Lindquist E."/>
            <person name="Lobanov A."/>
            <person name="Lomsadze A."/>
            <person name="Malik S.B."/>
            <person name="Marsh M.E."/>
            <person name="Mackinder L."/>
            <person name="Mock T."/>
            <person name="Mueller-Roeber B."/>
            <person name="Pagarete A."/>
            <person name="Parker M."/>
            <person name="Probert I."/>
            <person name="Quesneville H."/>
            <person name="Raines C."/>
            <person name="Rensing S.A."/>
            <person name="Riano-Pachon D.M."/>
            <person name="Richier S."/>
            <person name="Rokitta S."/>
            <person name="Shiraiwa Y."/>
            <person name="Soanes D.M."/>
            <person name="van der Giezen M."/>
            <person name="Wahlund T.M."/>
            <person name="Williams B."/>
            <person name="Wilson W."/>
            <person name="Wolfe G."/>
            <person name="Wurch L.L."/>
        </authorList>
    </citation>
    <scope>NUCLEOTIDE SEQUENCE</scope>
</reference>
<keyword evidence="9" id="KW-1185">Reference proteome</keyword>
<evidence type="ECO:0000259" key="7">
    <source>
        <dbReference type="Pfam" id="PF01479"/>
    </source>
</evidence>
<evidence type="ECO:0000313" key="8">
    <source>
        <dbReference type="EnsemblProtists" id="EOD39525"/>
    </source>
</evidence>
<evidence type="ECO:0000256" key="4">
    <source>
        <dbReference type="ARBA" id="ARBA00022980"/>
    </source>
</evidence>
<dbReference type="GO" id="GO:0019843">
    <property type="term" value="F:rRNA binding"/>
    <property type="evidence" value="ECO:0007669"/>
    <property type="project" value="UniProtKB-KW"/>
</dbReference>
<proteinExistence type="inferred from homology"/>
<feature type="domain" description="RNA-binding S4" evidence="7">
    <location>
        <begin position="76"/>
        <end position="119"/>
    </location>
</feature>